<dbReference type="OrthoDB" id="2396465at2"/>
<dbReference type="EMBL" id="UHDK01000001">
    <property type="protein sequence ID" value="SUM31317.1"/>
    <property type="molecule type" value="Genomic_DNA"/>
</dbReference>
<name>A0A0D0QZU5_STAGA</name>
<accession>A0A0D0QZU5</accession>
<gene>
    <name evidence="2" type="ORF">NCTC12195_00724</name>
    <name evidence="1" type="ORF">SGA02_23250</name>
</gene>
<evidence type="ECO:0000313" key="3">
    <source>
        <dbReference type="Proteomes" id="UP000255277"/>
    </source>
</evidence>
<dbReference type="Proteomes" id="UP000255277">
    <property type="component" value="Unassembled WGS sequence"/>
</dbReference>
<proteinExistence type="predicted"/>
<dbReference type="EMBL" id="BKAX01000006">
    <property type="protein sequence ID" value="GEQ06497.1"/>
    <property type="molecule type" value="Genomic_DNA"/>
</dbReference>
<evidence type="ECO:0000313" key="4">
    <source>
        <dbReference type="Proteomes" id="UP000321057"/>
    </source>
</evidence>
<keyword evidence="4" id="KW-1185">Reference proteome</keyword>
<evidence type="ECO:0000313" key="2">
    <source>
        <dbReference type="EMBL" id="SUM31317.1"/>
    </source>
</evidence>
<dbReference type="GeneID" id="93846343"/>
<sequence>MQLLNYKMHNDELVATVLSDKKQLFKYSFDVTTPEYEILDVLEEINEHVDNGQHPLGCSLLKTFTYEDVSRHHALS</sequence>
<protein>
    <submittedName>
        <fullName evidence="2">Uncharacterized protein</fullName>
    </submittedName>
</protein>
<organism evidence="2 3">
    <name type="scientific">Staphylococcus gallinarum</name>
    <dbReference type="NCBI Taxonomy" id="1293"/>
    <lineage>
        <taxon>Bacteria</taxon>
        <taxon>Bacillati</taxon>
        <taxon>Bacillota</taxon>
        <taxon>Bacilli</taxon>
        <taxon>Bacillales</taxon>
        <taxon>Staphylococcaceae</taxon>
        <taxon>Staphylococcus</taxon>
    </lineage>
</organism>
<evidence type="ECO:0000313" key="1">
    <source>
        <dbReference type="EMBL" id="GEQ06497.1"/>
    </source>
</evidence>
<dbReference type="AlphaFoldDB" id="A0A0D0QZU5"/>
<reference evidence="2 3" key="1">
    <citation type="submission" date="2018-06" db="EMBL/GenBank/DDBJ databases">
        <authorList>
            <consortium name="Pathogen Informatics"/>
            <person name="Doyle S."/>
        </authorList>
    </citation>
    <scope>NUCLEOTIDE SEQUENCE [LARGE SCALE GENOMIC DNA]</scope>
    <source>
        <strain evidence="2 3">NCTC12195</strain>
    </source>
</reference>
<dbReference type="RefSeq" id="WP_042737612.1">
    <property type="nucleotide sequence ID" value="NZ_BKAX01000006.1"/>
</dbReference>
<reference evidence="1 4" key="2">
    <citation type="submission" date="2019-07" db="EMBL/GenBank/DDBJ databases">
        <title>Whole genome shotgun sequence of Staphylococcus gallinarum NBRC 109767.</title>
        <authorList>
            <person name="Hosoyama A."/>
            <person name="Uohara A."/>
            <person name="Ohji S."/>
            <person name="Ichikawa N."/>
        </authorList>
    </citation>
    <scope>NUCLEOTIDE SEQUENCE [LARGE SCALE GENOMIC DNA]</scope>
    <source>
        <strain evidence="1 4">NBRC 109767</strain>
    </source>
</reference>
<dbReference type="Proteomes" id="UP000321057">
    <property type="component" value="Unassembled WGS sequence"/>
</dbReference>